<feature type="non-terminal residue" evidence="2">
    <location>
        <position position="1"/>
    </location>
</feature>
<evidence type="ECO:0000259" key="1">
    <source>
        <dbReference type="Pfam" id="PF09326"/>
    </source>
</evidence>
<dbReference type="Proteomes" id="UP001194580">
    <property type="component" value="Unassembled WGS sequence"/>
</dbReference>
<feature type="domain" description="NADH-ubiquinone oxidoreductase 75 kDa subunit mitochondrial-like" evidence="1">
    <location>
        <begin position="30"/>
        <end position="81"/>
    </location>
</feature>
<evidence type="ECO:0000313" key="2">
    <source>
        <dbReference type="EMBL" id="KAG0249765.1"/>
    </source>
</evidence>
<dbReference type="Pfam" id="PF09326">
    <property type="entry name" value="NADH_dhqG_C"/>
    <property type="match status" value="1"/>
</dbReference>
<comment type="caution">
    <text evidence="2">The sequence shown here is derived from an EMBL/GenBank/DDBJ whole genome shotgun (WGS) entry which is preliminary data.</text>
</comment>
<gene>
    <name evidence="2" type="ORF">BGZ95_007424</name>
</gene>
<keyword evidence="3" id="KW-1185">Reference proteome</keyword>
<sequence length="103" mass="11098">VAGATLPYDDVHQVRDRLRDIAPSFAHYNVVEPSSVAVAQLGLSTLNKSGAKSAKTLLTPVISDYYMTDSITRASSTMAKCSVAFSKGTHRPDESEFKIEAHA</sequence>
<accession>A0AAD4D259</accession>
<dbReference type="GO" id="GO:0016651">
    <property type="term" value="F:oxidoreductase activity, acting on NAD(P)H"/>
    <property type="evidence" value="ECO:0007669"/>
    <property type="project" value="InterPro"/>
</dbReference>
<dbReference type="EMBL" id="JAAAIL010003621">
    <property type="protein sequence ID" value="KAG0249765.1"/>
    <property type="molecule type" value="Genomic_DNA"/>
</dbReference>
<protein>
    <recommendedName>
        <fullName evidence="1">NADH-ubiquinone oxidoreductase 75 kDa subunit mitochondrial-like domain-containing protein</fullName>
    </recommendedName>
</protein>
<dbReference type="InterPro" id="IPR015405">
    <property type="entry name" value="NDUFS1-like_C"/>
</dbReference>
<organism evidence="2 3">
    <name type="scientific">Linnemannia exigua</name>
    <dbReference type="NCBI Taxonomy" id="604196"/>
    <lineage>
        <taxon>Eukaryota</taxon>
        <taxon>Fungi</taxon>
        <taxon>Fungi incertae sedis</taxon>
        <taxon>Mucoromycota</taxon>
        <taxon>Mortierellomycotina</taxon>
        <taxon>Mortierellomycetes</taxon>
        <taxon>Mortierellales</taxon>
        <taxon>Mortierellaceae</taxon>
        <taxon>Linnemannia</taxon>
    </lineage>
</organism>
<reference evidence="2" key="1">
    <citation type="journal article" date="2020" name="Fungal Divers.">
        <title>Resolving the Mortierellaceae phylogeny through synthesis of multi-gene phylogenetics and phylogenomics.</title>
        <authorList>
            <person name="Vandepol N."/>
            <person name="Liber J."/>
            <person name="Desiro A."/>
            <person name="Na H."/>
            <person name="Kennedy M."/>
            <person name="Barry K."/>
            <person name="Grigoriev I.V."/>
            <person name="Miller A.N."/>
            <person name="O'Donnell K."/>
            <person name="Stajich J.E."/>
            <person name="Bonito G."/>
        </authorList>
    </citation>
    <scope>NUCLEOTIDE SEQUENCE</scope>
    <source>
        <strain evidence="2">NRRL 28262</strain>
    </source>
</reference>
<name>A0AAD4D259_9FUNG</name>
<proteinExistence type="predicted"/>
<evidence type="ECO:0000313" key="3">
    <source>
        <dbReference type="Proteomes" id="UP001194580"/>
    </source>
</evidence>
<dbReference type="GO" id="GO:0051536">
    <property type="term" value="F:iron-sulfur cluster binding"/>
    <property type="evidence" value="ECO:0007669"/>
    <property type="project" value="InterPro"/>
</dbReference>
<dbReference type="AlphaFoldDB" id="A0AAD4D259"/>